<keyword evidence="2 5" id="KW-0963">Cytoplasm</keyword>
<dbReference type="Gene3D" id="1.10.1200.10">
    <property type="entry name" value="ACP-like"/>
    <property type="match status" value="1"/>
</dbReference>
<evidence type="ECO:0000313" key="7">
    <source>
        <dbReference type="EMBL" id="AFQ15696.1"/>
    </source>
</evidence>
<dbReference type="GO" id="GO:0016874">
    <property type="term" value="F:ligase activity"/>
    <property type="evidence" value="ECO:0007669"/>
    <property type="project" value="UniProtKB-KW"/>
</dbReference>
<comment type="function">
    <text evidence="5">Carrier protein involved in the D-alanylation of lipoteichoic acid (LTA). The loading of thioester-linked D-alanine onto DltC is catalyzed by D-alanine--D-alanyl carrier protein ligase DltA. The DltC-carried D-alanyl group is further transferred to cell membrane phosphatidylglycerol (PG) by forming an ester bond, probably catalyzed by DltD. D-alanylation of LTA plays an important role in modulating the properties of the cell wall in Gram-positive bacteria, influencing the net charge of the cell wall.</text>
</comment>
<evidence type="ECO:0000256" key="3">
    <source>
        <dbReference type="ARBA" id="ARBA00022553"/>
    </source>
</evidence>
<dbReference type="InterPro" id="IPR009081">
    <property type="entry name" value="PP-bd_ACP"/>
</dbReference>
<comment type="subcellular location">
    <subcellularLocation>
        <location evidence="5">Cytoplasm</location>
    </subcellularLocation>
</comment>
<evidence type="ECO:0000256" key="5">
    <source>
        <dbReference type="HAMAP-Rule" id="MF_00565"/>
    </source>
</evidence>
<dbReference type="InterPro" id="IPR003230">
    <property type="entry name" value="DltC"/>
</dbReference>
<proteinExistence type="inferred from homology"/>
<evidence type="ECO:0000256" key="1">
    <source>
        <dbReference type="ARBA" id="ARBA00022450"/>
    </source>
</evidence>
<dbReference type="GO" id="GO:0005737">
    <property type="term" value="C:cytoplasm"/>
    <property type="evidence" value="ECO:0007669"/>
    <property type="project" value="UniProtKB-SubCell"/>
</dbReference>
<comment type="PTM">
    <text evidence="5">4'-phosphopantetheine is transferred from CoA to a specific serine of apo-DCP.</text>
</comment>
<dbReference type="SUPFAM" id="SSF47336">
    <property type="entry name" value="ACP-like"/>
    <property type="match status" value="1"/>
</dbReference>
<sequence>MTKFRNQVLDILEEICESGIVKENPNVELFEEGILDSFCTISLLVEFEERFGIKVSTSDFDRDQWKTPNVIVRKLEEIR</sequence>
<dbReference type="InterPro" id="IPR036736">
    <property type="entry name" value="ACP-like_sf"/>
</dbReference>
<dbReference type="NCBIfam" id="NF003464">
    <property type="entry name" value="PRK05087.1"/>
    <property type="match status" value="1"/>
</dbReference>
<dbReference type="GO" id="GO:0071555">
    <property type="term" value="P:cell wall organization"/>
    <property type="evidence" value="ECO:0007669"/>
    <property type="project" value="UniProtKB-KW"/>
</dbReference>
<dbReference type="NCBIfam" id="TIGR01688">
    <property type="entry name" value="dltC"/>
    <property type="match status" value="1"/>
</dbReference>
<evidence type="ECO:0000256" key="2">
    <source>
        <dbReference type="ARBA" id="ARBA00022490"/>
    </source>
</evidence>
<dbReference type="RefSeq" id="WP_000160074.1">
    <property type="nucleotide sequence ID" value="NC_018500.1"/>
</dbReference>
<dbReference type="GO" id="GO:0070395">
    <property type="term" value="P:lipoteichoic acid biosynthetic process"/>
    <property type="evidence" value="ECO:0007669"/>
    <property type="project" value="UniProtKB-UniRule"/>
</dbReference>
<accession>A0A9W3J7V3</accession>
<keyword evidence="1 5" id="KW-0596">Phosphopantetheine</keyword>
<protein>
    <recommendedName>
        <fullName evidence="5">D-alanyl carrier protein</fullName>
        <shortName evidence="5">DCP</shortName>
    </recommendedName>
    <alternativeName>
        <fullName evidence="5">D-alanine--poly(phosphoribitol) ligase subunit 2</fullName>
    </alternativeName>
</protein>
<comment type="similarity">
    <text evidence="5">Belongs to the DltC family.</text>
</comment>
<dbReference type="EMBL" id="CP003752">
    <property type="protein sequence ID" value="AFQ15696.1"/>
    <property type="molecule type" value="Genomic_DNA"/>
</dbReference>
<dbReference type="AlphaFoldDB" id="A0A9W3J7V3"/>
<gene>
    <name evidence="5" type="primary">dltC</name>
    <name evidence="7" type="ORF">BTG_11180</name>
</gene>
<dbReference type="PROSITE" id="PS50075">
    <property type="entry name" value="CARRIER"/>
    <property type="match status" value="1"/>
</dbReference>
<keyword evidence="7" id="KW-0436">Ligase</keyword>
<name>A0A9W3J7V3_BACTU</name>
<dbReference type="Pfam" id="PF00550">
    <property type="entry name" value="PP-binding"/>
    <property type="match status" value="1"/>
</dbReference>
<dbReference type="GO" id="GO:0036370">
    <property type="term" value="F:D-alanyl carrier activity"/>
    <property type="evidence" value="ECO:0007669"/>
    <property type="project" value="UniProtKB-UniRule"/>
</dbReference>
<dbReference type="HAMAP" id="MF_00565">
    <property type="entry name" value="DltC"/>
    <property type="match status" value="1"/>
</dbReference>
<evidence type="ECO:0000259" key="6">
    <source>
        <dbReference type="PROSITE" id="PS50075"/>
    </source>
</evidence>
<evidence type="ECO:0000256" key="4">
    <source>
        <dbReference type="ARBA" id="ARBA00023316"/>
    </source>
</evidence>
<comment type="pathway">
    <text evidence="5">Cell wall biogenesis; lipoteichoic acid biosynthesis.</text>
</comment>
<reference evidence="7 8" key="1">
    <citation type="submission" date="2012-08" db="EMBL/GenBank/DDBJ databases">
        <authorList>
            <person name="Doggett N."/>
            <person name="Teshima H."/>
            <person name="Bruce D."/>
            <person name="Detter J.C."/>
            <person name="Johnson S.L."/>
            <person name="Han C."/>
        </authorList>
    </citation>
    <scope>NUCLEOTIDE SEQUENCE [LARGE SCALE GENOMIC DNA]</scope>
    <source>
        <strain evidence="7 8">HD-771</strain>
    </source>
</reference>
<organism evidence="7 8">
    <name type="scientific">Bacillus thuringiensis HD-771</name>
    <dbReference type="NCBI Taxonomy" id="1218175"/>
    <lineage>
        <taxon>Bacteria</taxon>
        <taxon>Bacillati</taxon>
        <taxon>Bacillota</taxon>
        <taxon>Bacilli</taxon>
        <taxon>Bacillales</taxon>
        <taxon>Bacillaceae</taxon>
        <taxon>Bacillus</taxon>
        <taxon>Bacillus cereus group</taxon>
    </lineage>
</organism>
<dbReference type="Proteomes" id="UP000005259">
    <property type="component" value="Chromosome"/>
</dbReference>
<evidence type="ECO:0000313" key="8">
    <source>
        <dbReference type="Proteomes" id="UP000005259"/>
    </source>
</evidence>
<keyword evidence="4 5" id="KW-0961">Cell wall biogenesis/degradation</keyword>
<keyword evidence="3 5" id="KW-0597">Phosphoprotein</keyword>
<dbReference type="KEGG" id="bti:BTG_11180"/>
<feature type="modified residue" description="O-(pantetheine 4'-phosphoryl)serine" evidence="5">
    <location>
        <position position="37"/>
    </location>
</feature>
<feature type="domain" description="Carrier" evidence="6">
    <location>
        <begin position="2"/>
        <end position="79"/>
    </location>
</feature>